<evidence type="ECO:0000256" key="5">
    <source>
        <dbReference type="ARBA" id="ARBA00022977"/>
    </source>
</evidence>
<keyword evidence="4 9" id="KW-0460">Magnesium</keyword>
<dbReference type="PANTHER" id="PTHR20857">
    <property type="entry name" value="THIAMINE-PHOSPHATE PYROPHOSPHORYLASE"/>
    <property type="match status" value="1"/>
</dbReference>
<evidence type="ECO:0000256" key="8">
    <source>
        <dbReference type="ARBA" id="ARBA00047883"/>
    </source>
</evidence>
<dbReference type="KEGG" id="rox:BV494_18385"/>
<dbReference type="GO" id="GO:0005737">
    <property type="term" value="C:cytoplasm"/>
    <property type="evidence" value="ECO:0007669"/>
    <property type="project" value="TreeGrafter"/>
</dbReference>
<evidence type="ECO:0000256" key="10">
    <source>
        <dbReference type="RuleBase" id="RU003826"/>
    </source>
</evidence>
<comment type="pathway">
    <text evidence="1 9 11">Cofactor biosynthesis; thiamine diphosphate biosynthesis; thiamine phosphate from 4-amino-2-methyl-5-diphosphomethylpyrimidine and 4-methyl-5-(2-phosphoethyl)-thiazole: step 1/1.</text>
</comment>
<keyword evidence="5 9" id="KW-0784">Thiamine biosynthesis</keyword>
<keyword evidence="14" id="KW-1185">Reference proteome</keyword>
<organism evidence="13 14">
    <name type="scientific">Rahnella sikkimica</name>
    <dbReference type="NCBI Taxonomy" id="1805933"/>
    <lineage>
        <taxon>Bacteria</taxon>
        <taxon>Pseudomonadati</taxon>
        <taxon>Pseudomonadota</taxon>
        <taxon>Gammaproteobacteria</taxon>
        <taxon>Enterobacterales</taxon>
        <taxon>Yersiniaceae</taxon>
        <taxon>Rahnella</taxon>
    </lineage>
</organism>
<accession>A0A2L1UUX8</accession>
<evidence type="ECO:0000256" key="7">
    <source>
        <dbReference type="ARBA" id="ARBA00047851"/>
    </source>
</evidence>
<dbReference type="RefSeq" id="WP_104924141.1">
    <property type="nucleotide sequence ID" value="NZ_CP019062.1"/>
</dbReference>
<feature type="binding site" evidence="9">
    <location>
        <position position="72"/>
    </location>
    <ligand>
        <name>Mg(2+)</name>
        <dbReference type="ChEBI" id="CHEBI:18420"/>
    </ligand>
</feature>
<feature type="binding site" evidence="9">
    <location>
        <position position="110"/>
    </location>
    <ligand>
        <name>4-amino-2-methyl-5-(diphosphooxymethyl)pyrimidine</name>
        <dbReference type="ChEBI" id="CHEBI:57841"/>
    </ligand>
</feature>
<dbReference type="PROSITE" id="PS50007">
    <property type="entry name" value="PIPLC_X_DOMAIN"/>
    <property type="match status" value="1"/>
</dbReference>
<feature type="binding site" evidence="9">
    <location>
        <position position="139"/>
    </location>
    <ligand>
        <name>4-amino-2-methyl-5-(diphosphooxymethyl)pyrimidine</name>
        <dbReference type="ChEBI" id="CHEBI:57841"/>
    </ligand>
</feature>
<evidence type="ECO:0000313" key="13">
    <source>
        <dbReference type="EMBL" id="AVF36763.1"/>
    </source>
</evidence>
<comment type="catalytic activity">
    <reaction evidence="7 9 10">
        <text>2-(2-carboxy-4-methylthiazol-5-yl)ethyl phosphate + 4-amino-2-methyl-5-(diphosphooxymethyl)pyrimidine + 2 H(+) = thiamine phosphate + CO2 + diphosphate</text>
        <dbReference type="Rhea" id="RHEA:47848"/>
        <dbReference type="ChEBI" id="CHEBI:15378"/>
        <dbReference type="ChEBI" id="CHEBI:16526"/>
        <dbReference type="ChEBI" id="CHEBI:33019"/>
        <dbReference type="ChEBI" id="CHEBI:37575"/>
        <dbReference type="ChEBI" id="CHEBI:57841"/>
        <dbReference type="ChEBI" id="CHEBI:62890"/>
        <dbReference type="EC" id="2.5.1.3"/>
    </reaction>
</comment>
<protein>
    <recommendedName>
        <fullName evidence="9">Thiamine-phosphate synthase</fullName>
        <shortName evidence="9">TP synthase</shortName>
        <shortName evidence="9">TPS</shortName>
        <ecNumber evidence="9">2.5.1.3</ecNumber>
    </recommendedName>
    <alternativeName>
        <fullName evidence="9">Thiamine-phosphate pyrophosphorylase</fullName>
        <shortName evidence="9">TMP pyrophosphorylase</shortName>
        <shortName evidence="9">TMP-PPase</shortName>
    </alternativeName>
</protein>
<comment type="catalytic activity">
    <reaction evidence="6 9 10">
        <text>4-methyl-5-(2-phosphooxyethyl)-thiazole + 4-amino-2-methyl-5-(diphosphooxymethyl)pyrimidine + H(+) = thiamine phosphate + diphosphate</text>
        <dbReference type="Rhea" id="RHEA:22328"/>
        <dbReference type="ChEBI" id="CHEBI:15378"/>
        <dbReference type="ChEBI" id="CHEBI:33019"/>
        <dbReference type="ChEBI" id="CHEBI:37575"/>
        <dbReference type="ChEBI" id="CHEBI:57841"/>
        <dbReference type="ChEBI" id="CHEBI:58296"/>
        <dbReference type="EC" id="2.5.1.3"/>
    </reaction>
</comment>
<dbReference type="GO" id="GO:0009229">
    <property type="term" value="P:thiamine diphosphate biosynthetic process"/>
    <property type="evidence" value="ECO:0007669"/>
    <property type="project" value="UniProtKB-UniRule"/>
</dbReference>
<feature type="binding site" evidence="9">
    <location>
        <position position="169"/>
    </location>
    <ligand>
        <name>2-[(2R,5Z)-2-carboxy-4-methylthiazol-5(2H)-ylidene]ethyl phosphate</name>
        <dbReference type="ChEBI" id="CHEBI:62899"/>
    </ligand>
</feature>
<dbReference type="GO" id="GO:0004789">
    <property type="term" value="F:thiamine-phosphate diphosphorylase activity"/>
    <property type="evidence" value="ECO:0007669"/>
    <property type="project" value="UniProtKB-UniRule"/>
</dbReference>
<evidence type="ECO:0000313" key="14">
    <source>
        <dbReference type="Proteomes" id="UP000239197"/>
    </source>
</evidence>
<evidence type="ECO:0000256" key="9">
    <source>
        <dbReference type="HAMAP-Rule" id="MF_00097"/>
    </source>
</evidence>
<dbReference type="EC" id="2.5.1.3" evidence="9"/>
<name>A0A2L1UUX8_9GAMM</name>
<feature type="binding site" evidence="9">
    <location>
        <position position="71"/>
    </location>
    <ligand>
        <name>4-amino-2-methyl-5-(diphosphooxymethyl)pyrimidine</name>
        <dbReference type="ChEBI" id="CHEBI:57841"/>
    </ligand>
</feature>
<evidence type="ECO:0000259" key="12">
    <source>
        <dbReference type="Pfam" id="PF02581"/>
    </source>
</evidence>
<dbReference type="NCBIfam" id="NF002904">
    <property type="entry name" value="PRK03512.1"/>
    <property type="match status" value="1"/>
</dbReference>
<keyword evidence="2 9" id="KW-0808">Transferase</keyword>
<feature type="binding site" evidence="9">
    <location>
        <begin position="39"/>
        <end position="43"/>
    </location>
    <ligand>
        <name>4-amino-2-methyl-5-(diphosphooxymethyl)pyrimidine</name>
        <dbReference type="ChEBI" id="CHEBI:57841"/>
    </ligand>
</feature>
<comment type="cofactor">
    <cofactor evidence="9">
        <name>Mg(2+)</name>
        <dbReference type="ChEBI" id="CHEBI:18420"/>
    </cofactor>
    <text evidence="9">Binds 1 Mg(2+) ion per subunit.</text>
</comment>
<evidence type="ECO:0000256" key="3">
    <source>
        <dbReference type="ARBA" id="ARBA00022723"/>
    </source>
</evidence>
<evidence type="ECO:0000256" key="6">
    <source>
        <dbReference type="ARBA" id="ARBA00047334"/>
    </source>
</evidence>
<dbReference type="Pfam" id="PF02581">
    <property type="entry name" value="TMP-TENI"/>
    <property type="match status" value="1"/>
</dbReference>
<feature type="binding site" evidence="9">
    <location>
        <begin position="136"/>
        <end position="138"/>
    </location>
    <ligand>
        <name>2-[(2R,5Z)-2-carboxy-4-methylthiazol-5(2H)-ylidene]ethyl phosphate</name>
        <dbReference type="ChEBI" id="CHEBI:62899"/>
    </ligand>
</feature>
<dbReference type="Proteomes" id="UP000239197">
    <property type="component" value="Chromosome"/>
</dbReference>
<gene>
    <name evidence="9" type="primary">thiE</name>
    <name evidence="13" type="ORF">BV494_18385</name>
</gene>
<feature type="domain" description="Thiamine phosphate synthase/TenI" evidence="12">
    <location>
        <begin position="22"/>
        <end position="192"/>
    </location>
</feature>
<keyword evidence="3 9" id="KW-0479">Metal-binding</keyword>
<evidence type="ECO:0000256" key="4">
    <source>
        <dbReference type="ARBA" id="ARBA00022842"/>
    </source>
</evidence>
<dbReference type="CDD" id="cd00564">
    <property type="entry name" value="TMP_TenI"/>
    <property type="match status" value="1"/>
</dbReference>
<sequence>MNQPAKTFPSVPFHLGLYPVVDTVQWIARLLDAGVKTLQLRVKDLPDEDVEPAIIEAITLGRKYDARLFINDYWRLAVKHQAYGVHLGQEDLDTADLQAILDAGLRLGVSTHDDDELARAVAVNPSYIALGHIFPTQTKDMPSAPQGLSELARHIVQLNGSFPTVAIGGISIDRAPSVLDCGVGSIAVVSAITQAADWRAATAELLALCASKVPEDA</sequence>
<comment type="similarity">
    <text evidence="9 10">Belongs to the thiamine-phosphate synthase family.</text>
</comment>
<dbReference type="EMBL" id="CP019062">
    <property type="protein sequence ID" value="AVF36763.1"/>
    <property type="molecule type" value="Genomic_DNA"/>
</dbReference>
<dbReference type="SUPFAM" id="SSF51391">
    <property type="entry name" value="Thiamin phosphate synthase"/>
    <property type="match status" value="1"/>
</dbReference>
<dbReference type="GO" id="GO:0009228">
    <property type="term" value="P:thiamine biosynthetic process"/>
    <property type="evidence" value="ECO:0007669"/>
    <property type="project" value="UniProtKB-KW"/>
</dbReference>
<dbReference type="NCBIfam" id="TIGR00693">
    <property type="entry name" value="thiE"/>
    <property type="match status" value="1"/>
</dbReference>
<dbReference type="OrthoDB" id="9810880at2"/>
<evidence type="ECO:0000256" key="2">
    <source>
        <dbReference type="ARBA" id="ARBA00022679"/>
    </source>
</evidence>
<comment type="function">
    <text evidence="9">Condenses 4-methyl-5-(beta-hydroxyethyl)thiazole monophosphate (THZ-P) and 2-methyl-4-amino-5-hydroxymethyl pyrimidine pyrophosphate (HMP-PP) to form thiamine monophosphate (TMP).</text>
</comment>
<dbReference type="UniPathway" id="UPA00060">
    <property type="reaction ID" value="UER00141"/>
</dbReference>
<dbReference type="InterPro" id="IPR034291">
    <property type="entry name" value="TMP_synthase"/>
</dbReference>
<dbReference type="FunFam" id="3.20.20.70:FF:000064">
    <property type="entry name" value="Thiamine-phosphate synthase"/>
    <property type="match status" value="1"/>
</dbReference>
<dbReference type="PANTHER" id="PTHR20857:SF15">
    <property type="entry name" value="THIAMINE-PHOSPHATE SYNTHASE"/>
    <property type="match status" value="1"/>
</dbReference>
<dbReference type="InterPro" id="IPR036206">
    <property type="entry name" value="ThiamineP_synth_sf"/>
</dbReference>
<dbReference type="GO" id="GO:0000287">
    <property type="term" value="F:magnesium ion binding"/>
    <property type="evidence" value="ECO:0007669"/>
    <property type="project" value="UniProtKB-UniRule"/>
</dbReference>
<feature type="binding site" evidence="9">
    <location>
        <position position="91"/>
    </location>
    <ligand>
        <name>Mg(2+)</name>
        <dbReference type="ChEBI" id="CHEBI:18420"/>
    </ligand>
</feature>
<proteinExistence type="inferred from homology"/>
<dbReference type="AlphaFoldDB" id="A0A2L1UUX8"/>
<evidence type="ECO:0000256" key="1">
    <source>
        <dbReference type="ARBA" id="ARBA00005165"/>
    </source>
</evidence>
<dbReference type="InterPro" id="IPR013785">
    <property type="entry name" value="Aldolase_TIM"/>
</dbReference>
<feature type="binding site" evidence="9">
    <location>
        <begin position="189"/>
        <end position="190"/>
    </location>
    <ligand>
        <name>2-[(2R,5Z)-2-carboxy-4-methylthiazol-5(2H)-ylidene]ethyl phosphate</name>
        <dbReference type="ChEBI" id="CHEBI:62899"/>
    </ligand>
</feature>
<dbReference type="InterPro" id="IPR022998">
    <property type="entry name" value="ThiamineP_synth_TenI"/>
</dbReference>
<evidence type="ECO:0000256" key="11">
    <source>
        <dbReference type="RuleBase" id="RU004253"/>
    </source>
</evidence>
<dbReference type="Gene3D" id="3.20.20.70">
    <property type="entry name" value="Aldolase class I"/>
    <property type="match status" value="1"/>
</dbReference>
<dbReference type="HAMAP" id="MF_00097">
    <property type="entry name" value="TMP_synthase"/>
    <property type="match status" value="1"/>
</dbReference>
<comment type="catalytic activity">
    <reaction evidence="8 9 10">
        <text>2-[(2R,5Z)-2-carboxy-4-methylthiazol-5(2H)-ylidene]ethyl phosphate + 4-amino-2-methyl-5-(diphosphooxymethyl)pyrimidine + 2 H(+) = thiamine phosphate + CO2 + diphosphate</text>
        <dbReference type="Rhea" id="RHEA:47844"/>
        <dbReference type="ChEBI" id="CHEBI:15378"/>
        <dbReference type="ChEBI" id="CHEBI:16526"/>
        <dbReference type="ChEBI" id="CHEBI:33019"/>
        <dbReference type="ChEBI" id="CHEBI:37575"/>
        <dbReference type="ChEBI" id="CHEBI:57841"/>
        <dbReference type="ChEBI" id="CHEBI:62899"/>
        <dbReference type="EC" id="2.5.1.3"/>
    </reaction>
</comment>
<reference evidence="14" key="1">
    <citation type="submission" date="2017-01" db="EMBL/GenBank/DDBJ databases">
        <title>Genome sequence of Rouxiella sp. ERMR1:05.</title>
        <authorList>
            <person name="Kumar R."/>
            <person name="Singh D."/>
            <person name="Kumar S."/>
        </authorList>
    </citation>
    <scope>NUCLEOTIDE SEQUENCE [LARGE SCALE GENOMIC DNA]</scope>
    <source>
        <strain evidence="14">ERMR1:05</strain>
    </source>
</reference>